<sequence>MQFAVVILVCVAVAGAQYNSGSYTPYSTPRSVYSPFVTTPPPYKYAPVVSTAAPVYNVQVSRVVADARNAQIVKLSNEINPDGSYSYFYETDNGIAAQEQGVPRDLGGNPPVRPVVAQGSFSYTSPEGVPVSLRYIADENGFQPESSALPTPPPLPPQIARALAYIGNLKK</sequence>
<dbReference type="Proteomes" id="UP000824533">
    <property type="component" value="Linkage Group LG07"/>
</dbReference>
<comment type="caution">
    <text evidence="1">The sequence shown here is derived from an EMBL/GenBank/DDBJ whole genome shotgun (WGS) entry which is preliminary data.</text>
</comment>
<evidence type="ECO:0000313" key="2">
    <source>
        <dbReference type="Proteomes" id="UP000824533"/>
    </source>
</evidence>
<name>A0ACC1D7U4_9NEOP</name>
<reference evidence="1 2" key="1">
    <citation type="journal article" date="2021" name="Front. Genet.">
        <title>Chromosome-Level Genome Assembly Reveals Significant Gene Expansion in the Toll and IMD Signaling Pathways of Dendrolimus kikuchii.</title>
        <authorList>
            <person name="Zhou J."/>
            <person name="Wu P."/>
            <person name="Xiong Z."/>
            <person name="Liu N."/>
            <person name="Zhao N."/>
            <person name="Ji M."/>
            <person name="Qiu Y."/>
            <person name="Yang B."/>
        </authorList>
    </citation>
    <scope>NUCLEOTIDE SEQUENCE [LARGE SCALE GENOMIC DNA]</scope>
    <source>
        <strain evidence="1">Ann1</strain>
    </source>
</reference>
<gene>
    <name evidence="1" type="ORF">K1T71_004496</name>
</gene>
<accession>A0ACC1D7U4</accession>
<organism evidence="1 2">
    <name type="scientific">Dendrolimus kikuchii</name>
    <dbReference type="NCBI Taxonomy" id="765133"/>
    <lineage>
        <taxon>Eukaryota</taxon>
        <taxon>Metazoa</taxon>
        <taxon>Ecdysozoa</taxon>
        <taxon>Arthropoda</taxon>
        <taxon>Hexapoda</taxon>
        <taxon>Insecta</taxon>
        <taxon>Pterygota</taxon>
        <taxon>Neoptera</taxon>
        <taxon>Endopterygota</taxon>
        <taxon>Lepidoptera</taxon>
        <taxon>Glossata</taxon>
        <taxon>Ditrysia</taxon>
        <taxon>Bombycoidea</taxon>
        <taxon>Lasiocampidae</taxon>
        <taxon>Dendrolimus</taxon>
    </lineage>
</organism>
<dbReference type="EMBL" id="CM034393">
    <property type="protein sequence ID" value="KAJ0179905.1"/>
    <property type="molecule type" value="Genomic_DNA"/>
</dbReference>
<evidence type="ECO:0000313" key="1">
    <source>
        <dbReference type="EMBL" id="KAJ0179905.1"/>
    </source>
</evidence>
<keyword evidence="2" id="KW-1185">Reference proteome</keyword>
<proteinExistence type="predicted"/>
<protein>
    <submittedName>
        <fullName evidence="1">Uncharacterized protein</fullName>
    </submittedName>
</protein>